<dbReference type="HOGENOM" id="CLU_327863_0_0_11"/>
<dbReference type="STRING" id="479432.Sros_1847"/>
<evidence type="ECO:0000313" key="5">
    <source>
        <dbReference type="Proteomes" id="UP000002029"/>
    </source>
</evidence>
<dbReference type="eggNOG" id="COG5280">
    <property type="taxonomic scope" value="Bacteria"/>
</dbReference>
<dbReference type="Gene3D" id="1.20.120.20">
    <property type="entry name" value="Apolipoprotein"/>
    <property type="match status" value="1"/>
</dbReference>
<dbReference type="KEGG" id="sro:Sros_1847"/>
<dbReference type="Proteomes" id="UP000002029">
    <property type="component" value="Chromosome"/>
</dbReference>
<evidence type="ECO:0000256" key="2">
    <source>
        <dbReference type="SAM" id="Coils"/>
    </source>
</evidence>
<proteinExistence type="predicted"/>
<dbReference type="InterPro" id="IPR010090">
    <property type="entry name" value="Phage_tape_meas"/>
</dbReference>
<sequence>MALTVGELVAYATVDDSGFDRGVSGIESAMRTLQSTSTASMASLDAVVDKAMKDVATSIGDGFDPTEVLADIDRMVSGFAADLDRMEAEAGAGAQGVVNELRTTLDDVENVARQAGRDGGQGLVEGLREELRDAERIARQAGDDAGREFGDGTEQTGRGRMGGIADGFMSSLKAAPWLAAGAAIGAVLMDGFMSALDAEEAKQKLYAQIGATEAEMGTLGRVAGKVYADGYGEGLGDVTNALKSVIQNIDGIRTASDESIAAVTKNTMNLASLMEEDVSRVTAAVTSMLRTGVAKTSEEAFDILAKGTQIGLNKSEDLLDTFEEYSTKFRDIGVNGKMALGLVQQMLQGGARDADVAGDALKEFALSTANGTDAARNSFELLGFDADKMFGIFSRGGPEASAAFDKVMERIQEFKGTTREAEVTVGLFGTKAEDLGDALFAMDPSTAIAGLGNLDGTAKKAGDTLHDTATNKIETWKRGLQTGVVDFLGGTVLPALENAAEGFELSGALGKVQEWAGQLGAIWDSVVADVQEWVSANQETIDGWTAKFQEGFGSISEIVDTALTWIKELWNEYGDTIITSVTFLVDTFLNIWNGFWGTVSGLVKIFKGILTGDFDSLKEGIGEVWNSLWGLVEDTITTALNTISNLAGTTWEQLKSDASAAWEKLVSAITSKVSELVADVQKLPGKIKDVFADVGTWLLQAGRDLIDGMINGVKAKAQELVNQVRGLADTVVQAVKGALDSHSPSRVFHQIGEDTVQGWIDGVMAGEGRAVKAVQGVIGKAISAANDAIGGPMASMDAGVRAILAKKKGPAVEQKIGINGVATGTAGVAMGGGGGFGAAQAQGGVTVHMHNTVIREEADVHKIGAQFGFEYSLRGAV</sequence>
<feature type="domain" description="Phage tail tape measure protein" evidence="3">
    <location>
        <begin position="236"/>
        <end position="429"/>
    </location>
</feature>
<organism evidence="4 5">
    <name type="scientific">Streptosporangium roseum (strain ATCC 12428 / DSM 43021 / JCM 3005 / KCTC 9067 / NCIMB 10171 / NRRL 2505 / NI 9100)</name>
    <dbReference type="NCBI Taxonomy" id="479432"/>
    <lineage>
        <taxon>Bacteria</taxon>
        <taxon>Bacillati</taxon>
        <taxon>Actinomycetota</taxon>
        <taxon>Actinomycetes</taxon>
        <taxon>Streptosporangiales</taxon>
        <taxon>Streptosporangiaceae</taxon>
        <taxon>Streptosporangium</taxon>
    </lineage>
</organism>
<evidence type="ECO:0000313" key="4">
    <source>
        <dbReference type="EMBL" id="ACZ84835.1"/>
    </source>
</evidence>
<dbReference type="Pfam" id="PF10145">
    <property type="entry name" value="PhageMin_Tail"/>
    <property type="match status" value="1"/>
</dbReference>
<dbReference type="AlphaFoldDB" id="D2AUH3"/>
<reference evidence="4 5" key="1">
    <citation type="journal article" date="2010" name="Stand. Genomic Sci.">
        <title>Complete genome sequence of Streptosporangium roseum type strain (NI 9100).</title>
        <authorList>
            <person name="Nolan M."/>
            <person name="Sikorski J."/>
            <person name="Jando M."/>
            <person name="Lucas S."/>
            <person name="Lapidus A."/>
            <person name="Glavina Del Rio T."/>
            <person name="Chen F."/>
            <person name="Tice H."/>
            <person name="Pitluck S."/>
            <person name="Cheng J.F."/>
            <person name="Chertkov O."/>
            <person name="Sims D."/>
            <person name="Meincke L."/>
            <person name="Brettin T."/>
            <person name="Han C."/>
            <person name="Detter J.C."/>
            <person name="Bruce D."/>
            <person name="Goodwin L."/>
            <person name="Land M."/>
            <person name="Hauser L."/>
            <person name="Chang Y.J."/>
            <person name="Jeffries C.D."/>
            <person name="Ivanova N."/>
            <person name="Mavromatis K."/>
            <person name="Mikhailova N."/>
            <person name="Chen A."/>
            <person name="Palaniappan K."/>
            <person name="Chain P."/>
            <person name="Rohde M."/>
            <person name="Goker M."/>
            <person name="Bristow J."/>
            <person name="Eisen J.A."/>
            <person name="Markowitz V."/>
            <person name="Hugenholtz P."/>
            <person name="Kyrpides N.C."/>
            <person name="Klenk H.P."/>
        </authorList>
    </citation>
    <scope>NUCLEOTIDE SEQUENCE [LARGE SCALE GENOMIC DNA]</scope>
    <source>
        <strain evidence="5">ATCC 12428 / DSM 43021 / JCM 3005 / NI 9100</strain>
    </source>
</reference>
<dbReference type="eggNOG" id="COG5412">
    <property type="taxonomic scope" value="Bacteria"/>
</dbReference>
<dbReference type="EMBL" id="CP001814">
    <property type="protein sequence ID" value="ACZ84835.1"/>
    <property type="molecule type" value="Genomic_DNA"/>
</dbReference>
<feature type="coiled-coil region" evidence="2">
    <location>
        <begin position="98"/>
        <end position="144"/>
    </location>
</feature>
<gene>
    <name evidence="4" type="ordered locus">Sros_1847</name>
</gene>
<accession>D2AUH3</accession>
<keyword evidence="1" id="KW-1188">Viral release from host cell</keyword>
<keyword evidence="2" id="KW-0175">Coiled coil</keyword>
<evidence type="ECO:0000256" key="1">
    <source>
        <dbReference type="ARBA" id="ARBA00022612"/>
    </source>
</evidence>
<evidence type="ECO:0000259" key="3">
    <source>
        <dbReference type="Pfam" id="PF10145"/>
    </source>
</evidence>
<dbReference type="PANTHER" id="PTHR37813:SF1">
    <property type="entry name" value="FELS-2 PROPHAGE PROTEIN"/>
    <property type="match status" value="1"/>
</dbReference>
<protein>
    <recommendedName>
        <fullName evidence="3">Phage tail tape measure protein domain-containing protein</fullName>
    </recommendedName>
</protein>
<dbReference type="PANTHER" id="PTHR37813">
    <property type="entry name" value="FELS-2 PROPHAGE PROTEIN"/>
    <property type="match status" value="1"/>
</dbReference>
<name>D2AUH3_STRRD</name>
<keyword evidence="5" id="KW-1185">Reference proteome</keyword>